<evidence type="ECO:0000256" key="1">
    <source>
        <dbReference type="SAM" id="MobiDB-lite"/>
    </source>
</evidence>
<comment type="caution">
    <text evidence="2">The sequence shown here is derived from an EMBL/GenBank/DDBJ whole genome shotgun (WGS) entry which is preliminary data.</text>
</comment>
<evidence type="ECO:0000313" key="3">
    <source>
        <dbReference type="Proteomes" id="UP000295710"/>
    </source>
</evidence>
<reference evidence="2 3" key="1">
    <citation type="journal article" date="2016" name="Nat. Microbiol.">
        <title>The Mouse Intestinal Bacterial Collection (miBC) provides host-specific insight into cultured diversity and functional potential of the gut microbiota.</title>
        <authorList>
            <person name="Lagkouvardos I."/>
            <person name="Pukall R."/>
            <person name="Abt B."/>
            <person name="Foesel B.U."/>
            <person name="Meier-Kolthoff J.P."/>
            <person name="Kumar N."/>
            <person name="Bresciani A."/>
            <person name="Martinez I."/>
            <person name="Just S."/>
            <person name="Ziegler C."/>
            <person name="Brugiroux S."/>
            <person name="Garzetti D."/>
            <person name="Wenning M."/>
            <person name="Bui T.P."/>
            <person name="Wang J."/>
            <person name="Hugenholtz F."/>
            <person name="Plugge C.M."/>
            <person name="Peterson D.A."/>
            <person name="Hornef M.W."/>
            <person name="Baines J.F."/>
            <person name="Smidt H."/>
            <person name="Walter J."/>
            <person name="Kristiansen K."/>
            <person name="Nielsen H.B."/>
            <person name="Haller D."/>
            <person name="Overmann J."/>
            <person name="Stecher B."/>
            <person name="Clavel T."/>
        </authorList>
    </citation>
    <scope>NUCLEOTIDE SEQUENCE [LARGE SCALE GENOMIC DNA]</scope>
    <source>
        <strain evidence="2 3">DSM 28560</strain>
    </source>
</reference>
<keyword evidence="3" id="KW-1185">Reference proteome</keyword>
<proteinExistence type="predicted"/>
<feature type="region of interest" description="Disordered" evidence="1">
    <location>
        <begin position="10"/>
        <end position="30"/>
    </location>
</feature>
<organism evidence="2 3">
    <name type="scientific">Extibacter muris</name>
    <dbReference type="NCBI Taxonomy" id="1796622"/>
    <lineage>
        <taxon>Bacteria</taxon>
        <taxon>Bacillati</taxon>
        <taxon>Bacillota</taxon>
        <taxon>Clostridia</taxon>
        <taxon>Lachnospirales</taxon>
        <taxon>Lachnospiraceae</taxon>
        <taxon>Extibacter</taxon>
    </lineage>
</organism>
<protein>
    <submittedName>
        <fullName evidence="2">Uncharacterized protein</fullName>
    </submittedName>
</protein>
<dbReference type="AlphaFoldDB" id="A0A4R4FE43"/>
<dbReference type="Proteomes" id="UP000295710">
    <property type="component" value="Unassembled WGS sequence"/>
</dbReference>
<dbReference type="EMBL" id="SMMX01000006">
    <property type="protein sequence ID" value="TDA21827.1"/>
    <property type="molecule type" value="Genomic_DNA"/>
</dbReference>
<name>A0A4R4FE43_9FIRM</name>
<sequence>MAFVIHNELEGQRDRHQAAQEKQQKPQRDVEYASQVESGNKILKAFEDQFPKAEVILACEEDVTDDGNKDLVVIYKEEGLTRTVTVIDSGDGVDYTFTAPIPGPIENQKIQFKNIDKEGEIEIIVTGEKNGAVGYAIYRIIDEEMVDLFGEGMEDCC</sequence>
<gene>
    <name evidence="2" type="ORF">E1963_08670</name>
</gene>
<accession>A0A4R4FE43</accession>
<dbReference type="NCBIfam" id="NF040734">
    <property type="entry name" value="CC-COOH_SaoC"/>
    <property type="match status" value="1"/>
</dbReference>
<evidence type="ECO:0000313" key="2">
    <source>
        <dbReference type="EMBL" id="TDA21827.1"/>
    </source>
</evidence>